<gene>
    <name evidence="1" type="ORF">UFOPK4303_00659</name>
</gene>
<evidence type="ECO:0000313" key="1">
    <source>
        <dbReference type="EMBL" id="CAB5048526.1"/>
    </source>
</evidence>
<dbReference type="EMBL" id="CAFBQI010000042">
    <property type="protein sequence ID" value="CAB5048526.1"/>
    <property type="molecule type" value="Genomic_DNA"/>
</dbReference>
<reference evidence="1" key="1">
    <citation type="submission" date="2020-05" db="EMBL/GenBank/DDBJ databases">
        <authorList>
            <person name="Chiriac C."/>
            <person name="Salcher M."/>
            <person name="Ghai R."/>
            <person name="Kavagutti S V."/>
        </authorList>
    </citation>
    <scope>NUCLEOTIDE SEQUENCE</scope>
</reference>
<accession>A0A6J7T5T7</accession>
<protein>
    <submittedName>
        <fullName evidence="1">Unannotated protein</fullName>
    </submittedName>
</protein>
<organism evidence="1">
    <name type="scientific">freshwater metagenome</name>
    <dbReference type="NCBI Taxonomy" id="449393"/>
    <lineage>
        <taxon>unclassified sequences</taxon>
        <taxon>metagenomes</taxon>
        <taxon>ecological metagenomes</taxon>
    </lineage>
</organism>
<sequence length="137" mass="15089">MEFKSPYVHGPETEPPCVTWHLSSFTLGFAVTRAKSNFCTVVPLVVMTDEAVELIVIPINAEIMVMAIAPVNVARALILLYRIGCSTYLLVKSARSTVNKMQRILSTKFKGRAKATLGRTSAGQCHKYSGYEIDPSH</sequence>
<proteinExistence type="predicted"/>
<dbReference type="AlphaFoldDB" id="A0A6J7T5T7"/>
<name>A0A6J7T5T7_9ZZZZ</name>